<proteinExistence type="predicted"/>
<reference evidence="1 2" key="1">
    <citation type="submission" date="2024-01" db="EMBL/GenBank/DDBJ databases">
        <title>A draft genome for the cacao thread blight pathogen Marasmiellus scandens.</title>
        <authorList>
            <person name="Baruah I.K."/>
            <person name="Leung J."/>
            <person name="Bukari Y."/>
            <person name="Amoako-Attah I."/>
            <person name="Meinhardt L.W."/>
            <person name="Bailey B.A."/>
            <person name="Cohen S.P."/>
        </authorList>
    </citation>
    <scope>NUCLEOTIDE SEQUENCE [LARGE SCALE GENOMIC DNA]</scope>
    <source>
        <strain evidence="1 2">GH-19</strain>
    </source>
</reference>
<evidence type="ECO:0000313" key="2">
    <source>
        <dbReference type="Proteomes" id="UP001498398"/>
    </source>
</evidence>
<dbReference type="EMBL" id="JBANRG010000001">
    <property type="protein sequence ID" value="KAK7471941.1"/>
    <property type="molecule type" value="Genomic_DNA"/>
</dbReference>
<organism evidence="1 2">
    <name type="scientific">Marasmiellus scandens</name>
    <dbReference type="NCBI Taxonomy" id="2682957"/>
    <lineage>
        <taxon>Eukaryota</taxon>
        <taxon>Fungi</taxon>
        <taxon>Dikarya</taxon>
        <taxon>Basidiomycota</taxon>
        <taxon>Agaricomycotina</taxon>
        <taxon>Agaricomycetes</taxon>
        <taxon>Agaricomycetidae</taxon>
        <taxon>Agaricales</taxon>
        <taxon>Marasmiineae</taxon>
        <taxon>Omphalotaceae</taxon>
        <taxon>Marasmiellus</taxon>
    </lineage>
</organism>
<evidence type="ECO:0000313" key="1">
    <source>
        <dbReference type="EMBL" id="KAK7471941.1"/>
    </source>
</evidence>
<gene>
    <name evidence="1" type="ORF">VKT23_000047</name>
</gene>
<comment type="caution">
    <text evidence="1">The sequence shown here is derived from an EMBL/GenBank/DDBJ whole genome shotgun (WGS) entry which is preliminary data.</text>
</comment>
<accession>A0ABR1K300</accession>
<protein>
    <submittedName>
        <fullName evidence="1">Uncharacterized protein</fullName>
    </submittedName>
</protein>
<keyword evidence="2" id="KW-1185">Reference proteome</keyword>
<dbReference type="Proteomes" id="UP001498398">
    <property type="component" value="Unassembled WGS sequence"/>
</dbReference>
<name>A0ABR1K300_9AGAR</name>
<sequence>MSKNYVRGVGVYQDYRVSLVAENKDVLGGDTQVTVAKPEDGDIFALVYRENECLCISLNPHFENVDEDPAKQRRHPAARCLGYA</sequence>